<evidence type="ECO:0000313" key="7">
    <source>
        <dbReference type="Proteomes" id="UP001299068"/>
    </source>
</evidence>
<accession>A0ABS7L0K7</accession>
<feature type="compositionally biased region" description="Basic and acidic residues" evidence="4">
    <location>
        <begin position="195"/>
        <end position="233"/>
    </location>
</feature>
<keyword evidence="2" id="KW-0285">Flavoprotein</keyword>
<dbReference type="EMBL" id="JAIKTU010000011">
    <property type="protein sequence ID" value="MBY0756559.1"/>
    <property type="molecule type" value="Genomic_DNA"/>
</dbReference>
<evidence type="ECO:0000313" key="6">
    <source>
        <dbReference type="EMBL" id="MBY0756559.1"/>
    </source>
</evidence>
<dbReference type="PANTHER" id="PTHR43567">
    <property type="entry name" value="FLAVOREDOXIN-RELATED-RELATED"/>
    <property type="match status" value="1"/>
</dbReference>
<evidence type="ECO:0000259" key="5">
    <source>
        <dbReference type="SMART" id="SM00903"/>
    </source>
</evidence>
<keyword evidence="7" id="KW-1185">Reference proteome</keyword>
<dbReference type="PANTHER" id="PTHR43567:SF1">
    <property type="entry name" value="FLAVOREDOXIN"/>
    <property type="match status" value="1"/>
</dbReference>
<name>A0ABS7L0K7_CLOSR</name>
<evidence type="ECO:0000256" key="2">
    <source>
        <dbReference type="ARBA" id="ARBA00022630"/>
    </source>
</evidence>
<sequence length="254" mass="29135">MKKRDFKGSVVLNPVPVVLITSRNKEGKENVFTVGWTGTVCTRPPMLSISVRPERLSYDYIKESMEFVVNIPHAGMTKEVDFCGVRSGKKLDKIKEMNFTMKECDNINASYIEECPINIECRVKQIVPLGSHDMFIADVLSSHINEELIDENGKIHFEKGDLIAYCHGEYYKLPRTSIGCFGYSIMKKKESRAIKENNSSKDLKEGKKTDVLDKKTKYKSKSKDKNNNIENKKFRGKYSKNNKKSISKKSKKRK</sequence>
<proteinExistence type="inferred from homology"/>
<dbReference type="InterPro" id="IPR012349">
    <property type="entry name" value="Split_barrel_FMN-bd"/>
</dbReference>
<evidence type="ECO:0000256" key="4">
    <source>
        <dbReference type="SAM" id="MobiDB-lite"/>
    </source>
</evidence>
<dbReference type="SMART" id="SM00903">
    <property type="entry name" value="Flavin_Reduct"/>
    <property type="match status" value="1"/>
</dbReference>
<feature type="domain" description="Flavin reductase like" evidence="5">
    <location>
        <begin position="10"/>
        <end position="164"/>
    </location>
</feature>
<dbReference type="InterPro" id="IPR002563">
    <property type="entry name" value="Flavin_Rdtase-like_dom"/>
</dbReference>
<protein>
    <submittedName>
        <fullName evidence="6">Flavin reductase family protein</fullName>
    </submittedName>
</protein>
<evidence type="ECO:0000256" key="3">
    <source>
        <dbReference type="ARBA" id="ARBA00038054"/>
    </source>
</evidence>
<organism evidence="6 7">
    <name type="scientific">Clostridium sardiniense</name>
    <name type="common">Clostridium absonum</name>
    <dbReference type="NCBI Taxonomy" id="29369"/>
    <lineage>
        <taxon>Bacteria</taxon>
        <taxon>Bacillati</taxon>
        <taxon>Bacillota</taxon>
        <taxon>Clostridia</taxon>
        <taxon>Eubacteriales</taxon>
        <taxon>Clostridiaceae</taxon>
        <taxon>Clostridium</taxon>
    </lineage>
</organism>
<reference evidence="6 7" key="1">
    <citation type="journal article" date="2021" name="Cell Host Microbe">
        <title>in vivo commensal control of Clostridioides difficile virulence.</title>
        <authorList>
            <person name="Girinathan B.P."/>
            <person name="Dibenedetto N."/>
            <person name="Worley J.N."/>
            <person name="Peltier J."/>
            <person name="Arrieta-Ortiz M.L."/>
            <person name="Rupa Christinal Immanuel S."/>
            <person name="Lavin R."/>
            <person name="Delaney M.L."/>
            <person name="Cummins C."/>
            <person name="Hoffmann M."/>
            <person name="Luo Y."/>
            <person name="Gonzalez-Escalona N."/>
            <person name="Allard M."/>
            <person name="Onderdonk A.B."/>
            <person name="Gerber G.K."/>
            <person name="Sonenshein A.L."/>
            <person name="Baliga N."/>
            <person name="Dupuy B."/>
            <person name="Bry L."/>
        </authorList>
    </citation>
    <scope>NUCLEOTIDE SEQUENCE [LARGE SCALE GENOMIC DNA]</scope>
    <source>
        <strain evidence="6 7">DSM 599</strain>
    </source>
</reference>
<comment type="caution">
    <text evidence="6">The sequence shown here is derived from an EMBL/GenBank/DDBJ whole genome shotgun (WGS) entry which is preliminary data.</text>
</comment>
<feature type="region of interest" description="Disordered" evidence="4">
    <location>
        <begin position="195"/>
        <end position="254"/>
    </location>
</feature>
<dbReference type="Proteomes" id="UP001299068">
    <property type="component" value="Unassembled WGS sequence"/>
</dbReference>
<dbReference type="SUPFAM" id="SSF50475">
    <property type="entry name" value="FMN-binding split barrel"/>
    <property type="match status" value="1"/>
</dbReference>
<evidence type="ECO:0000256" key="1">
    <source>
        <dbReference type="ARBA" id="ARBA00001917"/>
    </source>
</evidence>
<feature type="compositionally biased region" description="Basic residues" evidence="4">
    <location>
        <begin position="234"/>
        <end position="254"/>
    </location>
</feature>
<dbReference type="Gene3D" id="2.30.110.10">
    <property type="entry name" value="Electron Transport, Fmn-binding Protein, Chain A"/>
    <property type="match status" value="1"/>
</dbReference>
<dbReference type="Pfam" id="PF01613">
    <property type="entry name" value="Flavin_Reduct"/>
    <property type="match status" value="1"/>
</dbReference>
<comment type="cofactor">
    <cofactor evidence="1">
        <name>FMN</name>
        <dbReference type="ChEBI" id="CHEBI:58210"/>
    </cofactor>
</comment>
<gene>
    <name evidence="6" type="ORF">K5V21_14010</name>
</gene>
<comment type="similarity">
    <text evidence="3">Belongs to the flavoredoxin family.</text>
</comment>
<dbReference type="InterPro" id="IPR052174">
    <property type="entry name" value="Flavoredoxin"/>
</dbReference>